<feature type="domain" description="Formyl transferase N-terminal" evidence="1">
    <location>
        <begin position="34"/>
        <end position="139"/>
    </location>
</feature>
<name>A0ABN6V385_9BACT</name>
<reference evidence="3" key="1">
    <citation type="journal article" date="2023" name="Int. J. Syst. Evol. Microbiol.">
        <title>Mesoterricola silvestris gen. nov., sp. nov., Mesoterricola sediminis sp. nov., Geothrix oryzae sp. nov., Geothrix edaphica sp. nov., Geothrix rubra sp. nov., and Geothrix limicola sp. nov., six novel members of Acidobacteriota isolated from soils.</title>
        <authorList>
            <person name="Itoh H."/>
            <person name="Sugisawa Y."/>
            <person name="Mise K."/>
            <person name="Xu Z."/>
            <person name="Kuniyasu M."/>
            <person name="Ushijima N."/>
            <person name="Kawano K."/>
            <person name="Kobayashi E."/>
            <person name="Shiratori Y."/>
            <person name="Masuda Y."/>
            <person name="Senoo K."/>
        </authorList>
    </citation>
    <scope>NUCLEOTIDE SEQUENCE [LARGE SCALE GENOMIC DNA]</scope>
    <source>
        <strain evidence="3">Red222</strain>
    </source>
</reference>
<dbReference type="InterPro" id="IPR002376">
    <property type="entry name" value="Formyl_transf_N"/>
</dbReference>
<protein>
    <recommendedName>
        <fullName evidence="1">Formyl transferase N-terminal domain-containing protein</fullName>
    </recommendedName>
</protein>
<evidence type="ECO:0000313" key="3">
    <source>
        <dbReference type="Proteomes" id="UP001242010"/>
    </source>
</evidence>
<dbReference type="Pfam" id="PF00551">
    <property type="entry name" value="Formyl_trans_N"/>
    <property type="match status" value="1"/>
</dbReference>
<organism evidence="2 3">
    <name type="scientific">Geothrix oryzae</name>
    <dbReference type="NCBI Taxonomy" id="2927975"/>
    <lineage>
        <taxon>Bacteria</taxon>
        <taxon>Pseudomonadati</taxon>
        <taxon>Acidobacteriota</taxon>
        <taxon>Holophagae</taxon>
        <taxon>Holophagales</taxon>
        <taxon>Holophagaceae</taxon>
        <taxon>Geothrix</taxon>
    </lineage>
</organism>
<dbReference type="Gene3D" id="3.40.50.12230">
    <property type="match status" value="1"/>
</dbReference>
<dbReference type="SUPFAM" id="SSF53328">
    <property type="entry name" value="Formyltransferase"/>
    <property type="match status" value="1"/>
</dbReference>
<dbReference type="EMBL" id="AP027079">
    <property type="protein sequence ID" value="BDU70717.1"/>
    <property type="molecule type" value="Genomic_DNA"/>
</dbReference>
<gene>
    <name evidence="2" type="ORF">GETHOR_28180</name>
</gene>
<evidence type="ECO:0000259" key="1">
    <source>
        <dbReference type="Pfam" id="PF00551"/>
    </source>
</evidence>
<dbReference type="InterPro" id="IPR036477">
    <property type="entry name" value="Formyl_transf_N_sf"/>
</dbReference>
<proteinExistence type="predicted"/>
<evidence type="ECO:0000313" key="2">
    <source>
        <dbReference type="EMBL" id="BDU70717.1"/>
    </source>
</evidence>
<dbReference type="Proteomes" id="UP001242010">
    <property type="component" value="Chromosome"/>
</dbReference>
<keyword evidence="3" id="KW-1185">Reference proteome</keyword>
<accession>A0ABN6V385</accession>
<sequence>MVVVSRNVSHPWMPTPDLETHAHSRGIPVRSQKELLDAPPVDFVISYMYRNRVTASTRALARRAALNFHAGPLPEFGGWAFYNVAILEERREYGCTCHYMEDAFDAGDLLKVRRFPIDPALETAESLERRSQEEMIQLFLEFCALAESGGELPREAQDPARMRYLDQAGFEALKRIPEGADGAVIDRHARAFWAPPYGLAYLEGDGGRVEVVPACVKEALARESHRADLDRLFEAAGLERER</sequence>